<evidence type="ECO:0000313" key="1">
    <source>
        <dbReference type="EMBL" id="KAK7258152.1"/>
    </source>
</evidence>
<name>A0AAN9EIE9_CROPI</name>
<reference evidence="1 2" key="1">
    <citation type="submission" date="2024-01" db="EMBL/GenBank/DDBJ databases">
        <title>The genomes of 5 underutilized Papilionoideae crops provide insights into root nodulation and disease resistanc.</title>
        <authorList>
            <person name="Yuan L."/>
        </authorList>
    </citation>
    <scope>NUCLEOTIDE SEQUENCE [LARGE SCALE GENOMIC DNA]</scope>
    <source>
        <strain evidence="1">ZHUSHIDOU_FW_LH</strain>
        <tissue evidence="1">Leaf</tissue>
    </source>
</reference>
<accession>A0AAN9EIE9</accession>
<comment type="caution">
    <text evidence="1">The sequence shown here is derived from an EMBL/GenBank/DDBJ whole genome shotgun (WGS) entry which is preliminary data.</text>
</comment>
<keyword evidence="2" id="KW-1185">Reference proteome</keyword>
<dbReference type="Proteomes" id="UP001372338">
    <property type="component" value="Unassembled WGS sequence"/>
</dbReference>
<sequence length="97" mass="10704">MSVSYLRCIACAPDTAGLNNHLTLQYASFTEARLIRSVVVVGLQRLNQTANLTPPLSFPFLSFTLLISHFVTPPQHSHSSLLTTPLHQIPPFSLFLS</sequence>
<organism evidence="1 2">
    <name type="scientific">Crotalaria pallida</name>
    <name type="common">Smooth rattlebox</name>
    <name type="synonym">Crotalaria striata</name>
    <dbReference type="NCBI Taxonomy" id="3830"/>
    <lineage>
        <taxon>Eukaryota</taxon>
        <taxon>Viridiplantae</taxon>
        <taxon>Streptophyta</taxon>
        <taxon>Embryophyta</taxon>
        <taxon>Tracheophyta</taxon>
        <taxon>Spermatophyta</taxon>
        <taxon>Magnoliopsida</taxon>
        <taxon>eudicotyledons</taxon>
        <taxon>Gunneridae</taxon>
        <taxon>Pentapetalae</taxon>
        <taxon>rosids</taxon>
        <taxon>fabids</taxon>
        <taxon>Fabales</taxon>
        <taxon>Fabaceae</taxon>
        <taxon>Papilionoideae</taxon>
        <taxon>50 kb inversion clade</taxon>
        <taxon>genistoids sensu lato</taxon>
        <taxon>core genistoids</taxon>
        <taxon>Crotalarieae</taxon>
        <taxon>Crotalaria</taxon>
    </lineage>
</organism>
<proteinExistence type="predicted"/>
<gene>
    <name evidence="1" type="ORF">RIF29_32637</name>
</gene>
<protein>
    <submittedName>
        <fullName evidence="1">Uncharacterized protein</fullName>
    </submittedName>
</protein>
<dbReference type="EMBL" id="JAYWIO010000006">
    <property type="protein sequence ID" value="KAK7258152.1"/>
    <property type="molecule type" value="Genomic_DNA"/>
</dbReference>
<evidence type="ECO:0000313" key="2">
    <source>
        <dbReference type="Proteomes" id="UP001372338"/>
    </source>
</evidence>
<dbReference type="AlphaFoldDB" id="A0AAN9EIE9"/>